<sequence length="610" mass="69055">MSRAVRKIELLSPAKNLICGIEAVNHGADAVYIGAPKFGARVAAGNSLEDIASLITYAHLYRVRVYITLNTIVKDDELPEAEKIIWELYRAGADALIIQDMGITRLNLPPIPLHASTQTDNRTPEKVKFWEEAGFRQVVLARELSLTEIKEIYEACPSVSLESFVHGALCVSYSGQCYAGRAYLGRSANRGECPQFCRLSFNLIDAEGKTVIEDKHLLSLKDLNRSDRLEELLDAGVTSLKIEGRLKDVSYVKNITATYRQKLDAIFTRRPEYVRASSGTCKFSFTPQPDKSFNRGFTTYFLHGRSKDIRSFDTPKSLGEEMGTVKEVRDNYLTVSGIKPFNNGDGICYKDTNGRLQGFHINRVEGNKLYPREMPKIAPRTVLYRNYDQEFEHILSRKSAERKIAVSAILSENNFGFSLTYTDEDKNSVTLSLPYPKDRAHTSQTENIKAQLGKLGDTPFIAERIDIDFTEDWFIPVSVLTAFRRQATEKLVAARRITFCQETKAMNPTFHPFPQTTLTYLGNVSNSQATAFYRDHGVTDIHPAYEQEPVKGAVLMFCKHCLRYSMGICPTLQKEISPYKEPFYLITKNGKRFHLSFDCKNCLMQVTLTY</sequence>
<dbReference type="Pfam" id="PF12392">
    <property type="entry name" value="DUF3656"/>
    <property type="match status" value="1"/>
</dbReference>
<feature type="domain" description="Peptidase U32 collagenase" evidence="1">
    <location>
        <begin position="383"/>
        <end position="495"/>
    </location>
</feature>
<dbReference type="EMBL" id="SNRY01001319">
    <property type="protein sequence ID" value="KAA6331832.1"/>
    <property type="molecule type" value="Genomic_DNA"/>
</dbReference>
<accession>A0A5J4RDQ3</accession>
<dbReference type="AlphaFoldDB" id="A0A5J4RDQ3"/>
<evidence type="ECO:0000313" key="2">
    <source>
        <dbReference type="EMBL" id="KAA6331832.1"/>
    </source>
</evidence>
<keyword evidence="2" id="KW-0645">Protease</keyword>
<dbReference type="EC" id="3.4.-.-" evidence="2"/>
<gene>
    <name evidence="2" type="ORF">EZS27_019596</name>
</gene>
<protein>
    <submittedName>
        <fullName evidence="2">Putative protease YdcP</fullName>
        <ecNumber evidence="2">3.4.-.-</ecNumber>
    </submittedName>
</protein>
<keyword evidence="2" id="KW-0378">Hydrolase</keyword>
<dbReference type="InterPro" id="IPR001539">
    <property type="entry name" value="Peptidase_U32"/>
</dbReference>
<organism evidence="2">
    <name type="scientific">termite gut metagenome</name>
    <dbReference type="NCBI Taxonomy" id="433724"/>
    <lineage>
        <taxon>unclassified sequences</taxon>
        <taxon>metagenomes</taxon>
        <taxon>organismal metagenomes</taxon>
    </lineage>
</organism>
<proteinExistence type="predicted"/>
<name>A0A5J4RDQ3_9ZZZZ</name>
<dbReference type="PANTHER" id="PTHR30217">
    <property type="entry name" value="PEPTIDASE U32 FAMILY"/>
    <property type="match status" value="1"/>
</dbReference>
<dbReference type="GO" id="GO:0008233">
    <property type="term" value="F:peptidase activity"/>
    <property type="evidence" value="ECO:0007669"/>
    <property type="project" value="UniProtKB-KW"/>
</dbReference>
<dbReference type="InterPro" id="IPR051454">
    <property type="entry name" value="RNA/ubiquinone_mod_enzymes"/>
</dbReference>
<dbReference type="Pfam" id="PF01136">
    <property type="entry name" value="Peptidase_U32"/>
    <property type="match status" value="1"/>
</dbReference>
<dbReference type="PANTHER" id="PTHR30217:SF10">
    <property type="entry name" value="23S RRNA 5-HYDROXYCYTIDINE C2501 SYNTHASE"/>
    <property type="match status" value="1"/>
</dbReference>
<evidence type="ECO:0000259" key="1">
    <source>
        <dbReference type="Pfam" id="PF12392"/>
    </source>
</evidence>
<reference evidence="2" key="1">
    <citation type="submission" date="2019-03" db="EMBL/GenBank/DDBJ databases">
        <title>Single cell metagenomics reveals metabolic interactions within the superorganism composed of flagellate Streblomastix strix and complex community of Bacteroidetes bacteria on its surface.</title>
        <authorList>
            <person name="Treitli S.C."/>
            <person name="Kolisko M."/>
            <person name="Husnik F."/>
            <person name="Keeling P."/>
            <person name="Hampl V."/>
        </authorList>
    </citation>
    <scope>NUCLEOTIDE SEQUENCE</scope>
    <source>
        <strain evidence="2">STM</strain>
    </source>
</reference>
<dbReference type="InterPro" id="IPR020988">
    <property type="entry name" value="Pept_U32_collagenase"/>
</dbReference>
<comment type="caution">
    <text evidence="2">The sequence shown here is derived from an EMBL/GenBank/DDBJ whole genome shotgun (WGS) entry which is preliminary data.</text>
</comment>
<dbReference type="GO" id="GO:0006508">
    <property type="term" value="P:proteolysis"/>
    <property type="evidence" value="ECO:0007669"/>
    <property type="project" value="UniProtKB-KW"/>
</dbReference>